<name>A0ABV8R1H1_9MICC</name>
<dbReference type="CDD" id="cd01908">
    <property type="entry name" value="YafJ"/>
    <property type="match status" value="1"/>
</dbReference>
<dbReference type="PROSITE" id="PS51278">
    <property type="entry name" value="GATASE_TYPE_2"/>
    <property type="match status" value="1"/>
</dbReference>
<protein>
    <submittedName>
        <fullName evidence="3">Class II glutamine amidotransferase</fullName>
    </submittedName>
</protein>
<organism evidence="3 4">
    <name type="scientific">Arthrobacter cryoconiti</name>
    <dbReference type="NCBI Taxonomy" id="748907"/>
    <lineage>
        <taxon>Bacteria</taxon>
        <taxon>Bacillati</taxon>
        <taxon>Actinomycetota</taxon>
        <taxon>Actinomycetes</taxon>
        <taxon>Micrococcales</taxon>
        <taxon>Micrococcaceae</taxon>
        <taxon>Arthrobacter</taxon>
    </lineage>
</organism>
<keyword evidence="4" id="KW-1185">Reference proteome</keyword>
<dbReference type="SUPFAM" id="SSF56235">
    <property type="entry name" value="N-terminal nucleophile aminohydrolases (Ntn hydrolases)"/>
    <property type="match status" value="1"/>
</dbReference>
<evidence type="ECO:0000256" key="1">
    <source>
        <dbReference type="ARBA" id="ARBA00022962"/>
    </source>
</evidence>
<dbReference type="Gene3D" id="3.60.20.10">
    <property type="entry name" value="Glutamine Phosphoribosylpyrophosphate, subunit 1, domain 1"/>
    <property type="match status" value="1"/>
</dbReference>
<evidence type="ECO:0000259" key="2">
    <source>
        <dbReference type="PROSITE" id="PS51278"/>
    </source>
</evidence>
<dbReference type="RefSeq" id="WP_268251064.1">
    <property type="nucleotide sequence ID" value="NZ_BAABLL010000004.1"/>
</dbReference>
<dbReference type="EMBL" id="JBHSCQ010000010">
    <property type="protein sequence ID" value="MFC4265808.1"/>
    <property type="molecule type" value="Genomic_DNA"/>
</dbReference>
<dbReference type="Pfam" id="PF13230">
    <property type="entry name" value="GATase_4"/>
    <property type="match status" value="1"/>
</dbReference>
<proteinExistence type="predicted"/>
<dbReference type="PANTHER" id="PTHR42824:SF1">
    <property type="entry name" value="GLUTAMINE AMIDOTRANSFERASE YAFJ-RELATED"/>
    <property type="match status" value="1"/>
</dbReference>
<evidence type="ECO:0000313" key="4">
    <source>
        <dbReference type="Proteomes" id="UP001595773"/>
    </source>
</evidence>
<dbReference type="InterPro" id="IPR026869">
    <property type="entry name" value="EgtC-like"/>
</dbReference>
<gene>
    <name evidence="3" type="ORF">ACFOW9_09370</name>
</gene>
<keyword evidence="1 3" id="KW-0315">Glutamine amidotransferase</keyword>
<dbReference type="InterPro" id="IPR029055">
    <property type="entry name" value="Ntn_hydrolases_N"/>
</dbReference>
<reference evidence="4" key="1">
    <citation type="journal article" date="2019" name="Int. J. Syst. Evol. Microbiol.">
        <title>The Global Catalogue of Microorganisms (GCM) 10K type strain sequencing project: providing services to taxonomists for standard genome sequencing and annotation.</title>
        <authorList>
            <consortium name="The Broad Institute Genomics Platform"/>
            <consortium name="The Broad Institute Genome Sequencing Center for Infectious Disease"/>
            <person name="Wu L."/>
            <person name="Ma J."/>
        </authorList>
    </citation>
    <scope>NUCLEOTIDE SEQUENCE [LARGE SCALE GENOMIC DNA]</scope>
    <source>
        <strain evidence="4">CGMCC 1.10698</strain>
    </source>
</reference>
<dbReference type="InterPro" id="IPR017932">
    <property type="entry name" value="GATase_2_dom"/>
</dbReference>
<dbReference type="Proteomes" id="UP001595773">
    <property type="component" value="Unassembled WGS sequence"/>
</dbReference>
<accession>A0ABV8R1H1</accession>
<comment type="caution">
    <text evidence="3">The sequence shown here is derived from an EMBL/GenBank/DDBJ whole genome shotgun (WGS) entry which is preliminary data.</text>
</comment>
<dbReference type="PANTHER" id="PTHR42824">
    <property type="entry name" value="GLUTAMINE AMIDOTRANSFERASE"/>
    <property type="match status" value="1"/>
</dbReference>
<sequence length="295" mass="31439">MCRLFGLHAGTESVKATFWLLKAPDNLALQSREAPDGTGIGVFNGVGAPTVSKQPMAAWEDADFACSAKTLTGTNFLAHVRYASTGSHTLENTHPFEQDQRLFAHNGVVHGLAELDVRIADRGGAGLVRGQTDSERIFALVTAEIRHNDGDVGAGLSAALTWIAQNIPVYALNFILTTESELWALRYPQTHGLHVLERCAGGHCGTGEGQLHAASARIAAHFPDLAQHDSLVVASVRMDADPGWRLMSSGELLHVDSALNVESSFPLQEVPARLLTLADLDPAAAASQHPYGANL</sequence>
<feature type="domain" description="Glutamine amidotransferase type-2" evidence="2">
    <location>
        <begin position="2"/>
        <end position="295"/>
    </location>
</feature>
<evidence type="ECO:0000313" key="3">
    <source>
        <dbReference type="EMBL" id="MFC4265808.1"/>
    </source>
</evidence>